<evidence type="ECO:0000256" key="6">
    <source>
        <dbReference type="ARBA" id="ARBA00022917"/>
    </source>
</evidence>
<keyword evidence="14" id="KW-1185">Reference proteome</keyword>
<dbReference type="InterPro" id="IPR015413">
    <property type="entry name" value="Methionyl/Leucyl_tRNA_Synth"/>
</dbReference>
<dbReference type="RefSeq" id="XP_016612048.1">
    <property type="nucleotide sequence ID" value="XM_016749774.1"/>
</dbReference>
<evidence type="ECO:0000256" key="7">
    <source>
        <dbReference type="ARBA" id="ARBA00023146"/>
    </source>
</evidence>
<dbReference type="EC" id="6.1.1.10" evidence="2"/>
<dbReference type="Gene3D" id="2.170.220.10">
    <property type="match status" value="1"/>
</dbReference>
<dbReference type="PRINTS" id="PR01041">
    <property type="entry name" value="TRNASYNTHMET"/>
</dbReference>
<evidence type="ECO:0000259" key="12">
    <source>
        <dbReference type="Pfam" id="PF19303"/>
    </source>
</evidence>
<dbReference type="GO" id="GO:0005524">
    <property type="term" value="F:ATP binding"/>
    <property type="evidence" value="ECO:0007669"/>
    <property type="project" value="UniProtKB-KW"/>
</dbReference>
<dbReference type="InParanoid" id="A0A0L0HT06"/>
<dbReference type="PANTHER" id="PTHR43326">
    <property type="entry name" value="METHIONYL-TRNA SYNTHETASE"/>
    <property type="match status" value="1"/>
</dbReference>
<keyword evidence="6 10" id="KW-0648">Protein biosynthesis</keyword>
<comment type="catalytic activity">
    <reaction evidence="8">
        <text>tRNA(Met) + L-methionine + ATP = L-methionyl-tRNA(Met) + AMP + diphosphate</text>
        <dbReference type="Rhea" id="RHEA:13481"/>
        <dbReference type="Rhea" id="RHEA-COMP:9667"/>
        <dbReference type="Rhea" id="RHEA-COMP:9698"/>
        <dbReference type="ChEBI" id="CHEBI:30616"/>
        <dbReference type="ChEBI" id="CHEBI:33019"/>
        <dbReference type="ChEBI" id="CHEBI:57844"/>
        <dbReference type="ChEBI" id="CHEBI:78442"/>
        <dbReference type="ChEBI" id="CHEBI:78530"/>
        <dbReference type="ChEBI" id="CHEBI:456215"/>
        <dbReference type="EC" id="6.1.1.10"/>
    </reaction>
</comment>
<evidence type="ECO:0000256" key="9">
    <source>
        <dbReference type="ARBA" id="ARBA00068817"/>
    </source>
</evidence>
<evidence type="ECO:0000256" key="10">
    <source>
        <dbReference type="RuleBase" id="RU363039"/>
    </source>
</evidence>
<dbReference type="InterPro" id="IPR023457">
    <property type="entry name" value="Met-tRNA_synth_2"/>
</dbReference>
<comment type="similarity">
    <text evidence="1 10">Belongs to the class-I aminoacyl-tRNA synthetase family.</text>
</comment>
<protein>
    <recommendedName>
        <fullName evidence="9">Probable methionine--tRNA ligase, mitochondrial</fullName>
        <ecNumber evidence="2">6.1.1.10</ecNumber>
    </recommendedName>
</protein>
<dbReference type="InterPro" id="IPR014758">
    <property type="entry name" value="Met-tRNA_synth"/>
</dbReference>
<dbReference type="Proteomes" id="UP000053201">
    <property type="component" value="Unassembled WGS sequence"/>
</dbReference>
<organism evidence="13 14">
    <name type="scientific">Spizellomyces punctatus (strain DAOM BR117)</name>
    <dbReference type="NCBI Taxonomy" id="645134"/>
    <lineage>
        <taxon>Eukaryota</taxon>
        <taxon>Fungi</taxon>
        <taxon>Fungi incertae sedis</taxon>
        <taxon>Chytridiomycota</taxon>
        <taxon>Chytridiomycota incertae sedis</taxon>
        <taxon>Chytridiomycetes</taxon>
        <taxon>Spizellomycetales</taxon>
        <taxon>Spizellomycetaceae</taxon>
        <taxon>Spizellomyces</taxon>
    </lineage>
</organism>
<keyword evidence="5 10" id="KW-0067">ATP-binding</keyword>
<dbReference type="GO" id="GO:0005739">
    <property type="term" value="C:mitochondrion"/>
    <property type="evidence" value="ECO:0007669"/>
    <property type="project" value="UniProtKB-ARBA"/>
</dbReference>
<evidence type="ECO:0000259" key="11">
    <source>
        <dbReference type="Pfam" id="PF09334"/>
    </source>
</evidence>
<name>A0A0L0HT06_SPIPD</name>
<accession>A0A0L0HT06</accession>
<dbReference type="eggNOG" id="KOG0436">
    <property type="taxonomic scope" value="Eukaryota"/>
</dbReference>
<feature type="domain" description="Methionyl/Leucyl tRNA synthetase" evidence="11">
    <location>
        <begin position="56"/>
        <end position="426"/>
    </location>
</feature>
<dbReference type="AlphaFoldDB" id="A0A0L0HT06"/>
<dbReference type="NCBIfam" id="TIGR00398">
    <property type="entry name" value="metG"/>
    <property type="match status" value="1"/>
</dbReference>
<dbReference type="EMBL" id="KQ257451">
    <property type="protein sequence ID" value="KND04009.1"/>
    <property type="molecule type" value="Genomic_DNA"/>
</dbReference>
<dbReference type="FunFam" id="2.170.220.10:FF:000001">
    <property type="entry name" value="methionine--tRNA ligase, mitochondrial"/>
    <property type="match status" value="1"/>
</dbReference>
<feature type="domain" description="Methionyl-tRNA synthetase anticodon-binding" evidence="12">
    <location>
        <begin position="442"/>
        <end position="553"/>
    </location>
</feature>
<dbReference type="GO" id="GO:0006431">
    <property type="term" value="P:methionyl-tRNA aminoacylation"/>
    <property type="evidence" value="ECO:0007669"/>
    <property type="project" value="InterPro"/>
</dbReference>
<dbReference type="InterPro" id="IPR009080">
    <property type="entry name" value="tRNAsynth_Ia_anticodon-bd"/>
</dbReference>
<evidence type="ECO:0000256" key="2">
    <source>
        <dbReference type="ARBA" id="ARBA00012838"/>
    </source>
</evidence>
<evidence type="ECO:0000256" key="1">
    <source>
        <dbReference type="ARBA" id="ARBA00005594"/>
    </source>
</evidence>
<proteinExistence type="inferred from homology"/>
<evidence type="ECO:0000256" key="8">
    <source>
        <dbReference type="ARBA" id="ARBA00047364"/>
    </source>
</evidence>
<evidence type="ECO:0000313" key="14">
    <source>
        <dbReference type="Proteomes" id="UP000053201"/>
    </source>
</evidence>
<dbReference type="Gene3D" id="1.10.730.10">
    <property type="entry name" value="Isoleucyl-tRNA Synthetase, Domain 1"/>
    <property type="match status" value="1"/>
</dbReference>
<evidence type="ECO:0000256" key="3">
    <source>
        <dbReference type="ARBA" id="ARBA00022598"/>
    </source>
</evidence>
<dbReference type="InterPro" id="IPR033911">
    <property type="entry name" value="MetRS_core"/>
</dbReference>
<dbReference type="InterPro" id="IPR041872">
    <property type="entry name" value="Anticodon_Met"/>
</dbReference>
<dbReference type="STRING" id="645134.A0A0L0HT06"/>
<dbReference type="OrthoDB" id="24670at2759"/>
<dbReference type="SUPFAM" id="SSF47323">
    <property type="entry name" value="Anticodon-binding domain of a subclass of class I aminoacyl-tRNA synthetases"/>
    <property type="match status" value="1"/>
</dbReference>
<evidence type="ECO:0000313" key="13">
    <source>
        <dbReference type="EMBL" id="KND04009.1"/>
    </source>
</evidence>
<reference evidence="13 14" key="1">
    <citation type="submission" date="2009-08" db="EMBL/GenBank/DDBJ databases">
        <title>The Genome Sequence of Spizellomyces punctatus strain DAOM BR117.</title>
        <authorList>
            <consortium name="The Broad Institute Genome Sequencing Platform"/>
            <person name="Russ C."/>
            <person name="Cuomo C."/>
            <person name="Shea T."/>
            <person name="Young S.K."/>
            <person name="Zeng Q."/>
            <person name="Koehrsen M."/>
            <person name="Haas B."/>
            <person name="Borodovsky M."/>
            <person name="Guigo R."/>
            <person name="Alvarado L."/>
            <person name="Berlin A."/>
            <person name="Bochicchio J."/>
            <person name="Borenstein D."/>
            <person name="Chapman S."/>
            <person name="Chen Z."/>
            <person name="Engels R."/>
            <person name="Freedman E."/>
            <person name="Gellesch M."/>
            <person name="Goldberg J."/>
            <person name="Griggs A."/>
            <person name="Gujja S."/>
            <person name="Heiman D."/>
            <person name="Hepburn T."/>
            <person name="Howarth C."/>
            <person name="Jen D."/>
            <person name="Larson L."/>
            <person name="Lewis B."/>
            <person name="Mehta T."/>
            <person name="Park D."/>
            <person name="Pearson M."/>
            <person name="Roberts A."/>
            <person name="Saif S."/>
            <person name="Shenoy N."/>
            <person name="Sisk P."/>
            <person name="Stolte C."/>
            <person name="Sykes S."/>
            <person name="Thomson T."/>
            <person name="Walk T."/>
            <person name="White J."/>
            <person name="Yandava C."/>
            <person name="Burger G."/>
            <person name="Gray M.W."/>
            <person name="Holland P.W.H."/>
            <person name="King N."/>
            <person name="Lang F.B.F."/>
            <person name="Roger A.J."/>
            <person name="Ruiz-Trillo I."/>
            <person name="Lander E."/>
            <person name="Nusbaum C."/>
        </authorList>
    </citation>
    <scope>NUCLEOTIDE SEQUENCE [LARGE SCALE GENOMIC DNA]</scope>
    <source>
        <strain evidence="13 14">DAOM BR117</strain>
    </source>
</reference>
<keyword evidence="3 10" id="KW-0436">Ligase</keyword>
<sequence length="585" mass="66649">MLARASTARCVYALSGGGRSRPTAWPTFWRWKTPTVRACEIRKHLTTTPCRDPPLFITTPIFYANAEPHIGHLYSTVLADTLQRWYSLKGHTTVFSTGTDEHGQKIQEAAERHKMEAGPFCNMVSEKFKVLFNSANIAYTDYIRTTEPRHQKAVHFLWKLLLDRGYIYKGYHEGWYAVSDETFYPASQVEEVVGTDGKMQTISKESGQPVIWMKEENYKFRLSMLREPLIAWLQANPDAIIPKTKYNEIITALTTRADEQLADLSVSRLRSRVQWGITVPGDDEHVIYVWLDALANYLTVLGYPWTHPETSGLQNAWPAQCHVVGKDILKFHAIYWPAFLIAAGLAPPRRIVAHAHWLMGNQKMSKSRGNVVDPTKLLSMYGVDPVRYFLMRDGGITNDAEFADSMIHMRYKKDLAGQLGNLAMRCSAPRINPEMTIPSEPGVITNAEEVLDGKLRALPAVVQARFENVEFGRGLESIFECVSEANKYWDACKPWILVKSSEPDARARLQTILYYAFETVRMAGLLLQPVLPQKMDQMLDDIAVEKDQRMWQNAVLGHRWRDGGDRLRGHAPLPEKRKPLFPKLN</sequence>
<dbReference type="CDD" id="cd07957">
    <property type="entry name" value="Anticodon_Ia_Met"/>
    <property type="match status" value="1"/>
</dbReference>
<dbReference type="Pfam" id="PF09334">
    <property type="entry name" value="tRNA-synt_1g"/>
    <property type="match status" value="1"/>
</dbReference>
<dbReference type="GO" id="GO:0004825">
    <property type="term" value="F:methionine-tRNA ligase activity"/>
    <property type="evidence" value="ECO:0007669"/>
    <property type="project" value="UniProtKB-EC"/>
</dbReference>
<dbReference type="Pfam" id="PF19303">
    <property type="entry name" value="Anticodon_3"/>
    <property type="match status" value="1"/>
</dbReference>
<dbReference type="FunCoup" id="A0A0L0HT06">
    <property type="interactions" value="245"/>
</dbReference>
<keyword evidence="4 10" id="KW-0547">Nucleotide-binding</keyword>
<dbReference type="VEuPathDB" id="FungiDB:SPPG_01456"/>
<evidence type="ECO:0000256" key="4">
    <source>
        <dbReference type="ARBA" id="ARBA00022741"/>
    </source>
</evidence>
<dbReference type="CDD" id="cd00814">
    <property type="entry name" value="MetRS_core"/>
    <property type="match status" value="1"/>
</dbReference>
<dbReference type="OMA" id="MDTQAFC"/>
<dbReference type="Gene3D" id="3.40.50.620">
    <property type="entry name" value="HUPs"/>
    <property type="match status" value="1"/>
</dbReference>
<dbReference type="SUPFAM" id="SSF52374">
    <property type="entry name" value="Nucleotidylyl transferase"/>
    <property type="match status" value="1"/>
</dbReference>
<dbReference type="GeneID" id="27685116"/>
<keyword evidence="7 10" id="KW-0030">Aminoacyl-tRNA synthetase</keyword>
<dbReference type="PANTHER" id="PTHR43326:SF1">
    <property type="entry name" value="METHIONINE--TRNA LIGASE, MITOCHONDRIAL"/>
    <property type="match status" value="1"/>
</dbReference>
<evidence type="ECO:0000256" key="5">
    <source>
        <dbReference type="ARBA" id="ARBA00022840"/>
    </source>
</evidence>
<dbReference type="InterPro" id="IPR014729">
    <property type="entry name" value="Rossmann-like_a/b/a_fold"/>
</dbReference>
<gene>
    <name evidence="13" type="ORF">SPPG_01456</name>
</gene>